<reference evidence="16" key="1">
    <citation type="submission" date="2018-11" db="EMBL/GenBank/DDBJ databases">
        <title>Comparative genomics of Parolsenella catena and Libanicoccus massiliensis: Reclassification of Libanicoccus massiliensis as Parolsenella massiliensis comb. nov.</title>
        <authorList>
            <person name="Sakamoto M."/>
            <person name="Ikeyama N."/>
            <person name="Murakami T."/>
            <person name="Mori H."/>
            <person name="Yuki M."/>
            <person name="Ohkuma M."/>
        </authorList>
    </citation>
    <scope>NUCLEOTIDE SEQUENCE [LARGE SCALE GENOMIC DNA]</scope>
    <source>
        <strain evidence="16">JCM 31932</strain>
    </source>
</reference>
<keyword evidence="4 12" id="KW-0812">Transmembrane</keyword>
<evidence type="ECO:0000256" key="6">
    <source>
        <dbReference type="ARBA" id="ARBA00023136"/>
    </source>
</evidence>
<comment type="subunit">
    <text evidence="8">Interacts with the Sec translocase complex via SecD. Specifically interacts with transmembrane segments of nascent integral membrane proteins during membrane integration.</text>
</comment>
<feature type="transmembrane region" description="Helical" evidence="13">
    <location>
        <begin position="133"/>
        <end position="151"/>
    </location>
</feature>
<dbReference type="InterPro" id="IPR007554">
    <property type="entry name" value="Glycerophosphate_synth"/>
</dbReference>
<comment type="subcellular location">
    <subcellularLocation>
        <location evidence="1 12">Membrane</location>
        <topology evidence="1 12">Multi-pass membrane protein</topology>
    </subcellularLocation>
</comment>
<evidence type="ECO:0000256" key="4">
    <source>
        <dbReference type="ARBA" id="ARBA00022692"/>
    </source>
</evidence>
<comment type="function">
    <text evidence="7">Required for the insertion and/or proper folding and/or complex formation of integral membrane proteins into the membrane. Involved in integration of membrane proteins that insert both dependently and independently of the Sec translocase complex, as well as at least some lipoproteins. Aids folding of multispanning membrane proteins.</text>
</comment>
<dbReference type="InterPro" id="IPR043148">
    <property type="entry name" value="TagF_C"/>
</dbReference>
<evidence type="ECO:0000256" key="9">
    <source>
        <dbReference type="ARBA" id="ARBA00031538"/>
    </source>
</evidence>
<protein>
    <recommendedName>
        <fullName evidence="3">Membrane protein insertase YidC</fullName>
    </recommendedName>
    <alternativeName>
        <fullName evidence="11">Foldase YidC</fullName>
    </alternativeName>
    <alternativeName>
        <fullName evidence="10">Membrane integrase YidC</fullName>
    </alternativeName>
    <alternativeName>
        <fullName evidence="9">Membrane protein YidC</fullName>
    </alternativeName>
</protein>
<evidence type="ECO:0000256" key="11">
    <source>
        <dbReference type="ARBA" id="ARBA00033342"/>
    </source>
</evidence>
<dbReference type="GO" id="GO:0016020">
    <property type="term" value="C:membrane"/>
    <property type="evidence" value="ECO:0007669"/>
    <property type="project" value="UniProtKB-SubCell"/>
</dbReference>
<evidence type="ECO:0000256" key="7">
    <source>
        <dbReference type="ARBA" id="ARBA00025034"/>
    </source>
</evidence>
<evidence type="ECO:0000256" key="10">
    <source>
        <dbReference type="ARBA" id="ARBA00033245"/>
    </source>
</evidence>
<dbReference type="PANTHER" id="PTHR12428:SF65">
    <property type="entry name" value="CYTOCHROME C OXIDASE ASSEMBLY PROTEIN COX18, MITOCHONDRIAL"/>
    <property type="match status" value="1"/>
</dbReference>
<dbReference type="AlphaFoldDB" id="A0A3G9K7B3"/>
<name>A0A3G9K7B3_9ACTN</name>
<dbReference type="GO" id="GO:0047355">
    <property type="term" value="F:CDP-glycerol glycerophosphotransferase activity"/>
    <property type="evidence" value="ECO:0007669"/>
    <property type="project" value="InterPro"/>
</dbReference>
<dbReference type="PANTHER" id="PTHR12428">
    <property type="entry name" value="OXA1"/>
    <property type="match status" value="1"/>
</dbReference>
<evidence type="ECO:0000256" key="2">
    <source>
        <dbReference type="ARBA" id="ARBA00010527"/>
    </source>
</evidence>
<keyword evidence="5 13" id="KW-1133">Transmembrane helix</keyword>
<dbReference type="Pfam" id="PF04464">
    <property type="entry name" value="Glyphos_transf"/>
    <property type="match status" value="1"/>
</dbReference>
<dbReference type="InterPro" id="IPR001708">
    <property type="entry name" value="YidC/ALB3/OXA1/COX18"/>
</dbReference>
<evidence type="ECO:0000313" key="15">
    <source>
        <dbReference type="EMBL" id="BBH50164.1"/>
    </source>
</evidence>
<feature type="transmembrane region" description="Helical" evidence="13">
    <location>
        <begin position="89"/>
        <end position="113"/>
    </location>
</feature>
<sequence>MFSWITDIFMAIMRPCYELTHNWWATILLFTLIAKVVLMPLSLWCQWNSIVMVRMMPALNRVKVKYFGDQEQIGERQSELNHEYHYHPLLSLIPLAVQVIILFGLVDVIHAIADSGAAGTEFLGLVPMEDGGASWVMPVAATLSAVVMGVASNHINPLQREQSRAEKNSTNGLSIALSFFLGIYVSAGMAFYWVCSNLLSIVVQAVCNLCIRPAKYVDYGELEASKAELAELNSLSTRKGPWWRPDPNSRREREDYRRFFSIVGKHLVFYSERSGFWKYFRGAVEWLLANTDMCVHYVTGDPDDQVFSYAEAHPRVLPYYVGEKRLITLMMKMDADVVVMTLDDLENFYVKRSYVRKDTRYVYAFHHPTSLHLVSHAAAFDHYDALMCVGPHQVREARAREAQAGLAPRELAACGYDLIDRERADYLSRDHAAGGRPTVLIAPSWQEDNILDLCADEAIRPLLGRGWRVVVRPHPEYTKRYRARWEQLQTRFADVPAEDLYFEQDFSSSDSILDADVLVTDWSSVFCEFALVAFKPCVFVDSPMKETNPEWRDLGIEPTDIGLRNRAGVSVAPGELAERLPGVVEDMIENGASWHDRLEAVRDEMVFYPGHGGERDGRYLLSLVLEAQASREGDEAAELAAREERKALLADDVMLPRIGKGAE</sequence>
<dbReference type="RefSeq" id="WP_198433418.1">
    <property type="nucleotide sequence ID" value="NZ_AP019367.1"/>
</dbReference>
<feature type="domain" description="Membrane insertase YidC/Oxa/ALB C-terminal" evidence="14">
    <location>
        <begin position="23"/>
        <end position="208"/>
    </location>
</feature>
<keyword evidence="16" id="KW-1185">Reference proteome</keyword>
<evidence type="ECO:0000256" key="12">
    <source>
        <dbReference type="RuleBase" id="RU003945"/>
    </source>
</evidence>
<feature type="transmembrane region" description="Helical" evidence="13">
    <location>
        <begin position="172"/>
        <end position="194"/>
    </location>
</feature>
<evidence type="ECO:0000256" key="1">
    <source>
        <dbReference type="ARBA" id="ARBA00004141"/>
    </source>
</evidence>
<accession>A0A3G9K7B3</accession>
<dbReference type="InterPro" id="IPR028055">
    <property type="entry name" value="YidC/Oxa/ALB_C"/>
</dbReference>
<dbReference type="KEGG" id="pcat:Pcatena_07510"/>
<dbReference type="Proteomes" id="UP000273154">
    <property type="component" value="Chromosome"/>
</dbReference>
<dbReference type="GO" id="GO:0032977">
    <property type="term" value="F:membrane insertase activity"/>
    <property type="evidence" value="ECO:0007669"/>
    <property type="project" value="InterPro"/>
</dbReference>
<proteinExistence type="inferred from homology"/>
<evidence type="ECO:0000259" key="14">
    <source>
        <dbReference type="Pfam" id="PF02096"/>
    </source>
</evidence>
<organism evidence="15 16">
    <name type="scientific">Parolsenella catena</name>
    <dbReference type="NCBI Taxonomy" id="2003188"/>
    <lineage>
        <taxon>Bacteria</taxon>
        <taxon>Bacillati</taxon>
        <taxon>Actinomycetota</taxon>
        <taxon>Coriobacteriia</taxon>
        <taxon>Coriobacteriales</taxon>
        <taxon>Atopobiaceae</taxon>
        <taxon>Parolsenella</taxon>
    </lineage>
</organism>
<dbReference type="GO" id="GO:0051205">
    <property type="term" value="P:protein insertion into membrane"/>
    <property type="evidence" value="ECO:0007669"/>
    <property type="project" value="UniProtKB-ARBA"/>
</dbReference>
<comment type="similarity">
    <text evidence="2">Belongs to the OXA1/ALB3/YidC family. Type 1 subfamily.</text>
</comment>
<evidence type="ECO:0000256" key="5">
    <source>
        <dbReference type="ARBA" id="ARBA00022989"/>
    </source>
</evidence>
<gene>
    <name evidence="15" type="ORF">Pcatena_07510</name>
</gene>
<dbReference type="GeneID" id="88848878"/>
<evidence type="ECO:0000313" key="16">
    <source>
        <dbReference type="Proteomes" id="UP000273154"/>
    </source>
</evidence>
<evidence type="ECO:0000256" key="13">
    <source>
        <dbReference type="SAM" id="Phobius"/>
    </source>
</evidence>
<dbReference type="Pfam" id="PF02096">
    <property type="entry name" value="60KD_IMP"/>
    <property type="match status" value="1"/>
</dbReference>
<dbReference type="Gene3D" id="3.40.50.12580">
    <property type="match status" value="1"/>
</dbReference>
<evidence type="ECO:0000256" key="3">
    <source>
        <dbReference type="ARBA" id="ARBA00015325"/>
    </source>
</evidence>
<feature type="transmembrane region" description="Helical" evidence="13">
    <location>
        <begin position="23"/>
        <end position="45"/>
    </location>
</feature>
<keyword evidence="6 13" id="KW-0472">Membrane</keyword>
<dbReference type="EMBL" id="AP019367">
    <property type="protein sequence ID" value="BBH50164.1"/>
    <property type="molecule type" value="Genomic_DNA"/>
</dbReference>
<evidence type="ECO:0000256" key="8">
    <source>
        <dbReference type="ARBA" id="ARBA00026028"/>
    </source>
</evidence>